<sequence length="234" mass="26898">MNILAIVAHPDDVEINCFGTLLKYFKQGHKIFIALTTSGNQGSNLYNREEIGAIREQEQIDAAKFLDAEIRFLRFDDQRLIDSLELRRDVINAIRWANPDVIFTHYINDVSLDHAVTGKVVTEVMLSLPGKNIMADEPPISKAPSLFFFDTDVGLNFQPEIYVDISNEMESKREAFSKHKSQNEWMENFMKDTRFDAFMEQLSAFRGLQAGFPYAEGFIGHRIHGYLPNYRLLP</sequence>
<dbReference type="Gene3D" id="3.40.50.10320">
    <property type="entry name" value="LmbE-like"/>
    <property type="match status" value="1"/>
</dbReference>
<keyword evidence="2" id="KW-1185">Reference proteome</keyword>
<dbReference type="PANTHER" id="PTHR12993">
    <property type="entry name" value="N-ACETYLGLUCOSAMINYL-PHOSPHATIDYLINOSITOL DE-N-ACETYLASE-RELATED"/>
    <property type="match status" value="1"/>
</dbReference>
<evidence type="ECO:0000313" key="1">
    <source>
        <dbReference type="EMBL" id="MBP1993205.1"/>
    </source>
</evidence>
<name>A0ABS4J1K0_9BACL</name>
<evidence type="ECO:0000313" key="2">
    <source>
        <dbReference type="Proteomes" id="UP001519287"/>
    </source>
</evidence>
<dbReference type="Pfam" id="PF02585">
    <property type="entry name" value="PIG-L"/>
    <property type="match status" value="1"/>
</dbReference>
<gene>
    <name evidence="1" type="ORF">J2Z66_004822</name>
</gene>
<dbReference type="RefSeq" id="WP_209974845.1">
    <property type="nucleotide sequence ID" value="NZ_JAGGLB010000017.1"/>
</dbReference>
<dbReference type="SUPFAM" id="SSF102588">
    <property type="entry name" value="LmbE-like"/>
    <property type="match status" value="1"/>
</dbReference>
<organism evidence="1 2">
    <name type="scientific">Paenibacillus eucommiae</name>
    <dbReference type="NCBI Taxonomy" id="1355755"/>
    <lineage>
        <taxon>Bacteria</taxon>
        <taxon>Bacillati</taxon>
        <taxon>Bacillota</taxon>
        <taxon>Bacilli</taxon>
        <taxon>Bacillales</taxon>
        <taxon>Paenibacillaceae</taxon>
        <taxon>Paenibacillus</taxon>
    </lineage>
</organism>
<reference evidence="1 2" key="1">
    <citation type="submission" date="2021-03" db="EMBL/GenBank/DDBJ databases">
        <title>Genomic Encyclopedia of Type Strains, Phase IV (KMG-IV): sequencing the most valuable type-strain genomes for metagenomic binning, comparative biology and taxonomic classification.</title>
        <authorList>
            <person name="Goeker M."/>
        </authorList>
    </citation>
    <scope>NUCLEOTIDE SEQUENCE [LARGE SCALE GENOMIC DNA]</scope>
    <source>
        <strain evidence="1 2">DSM 26048</strain>
    </source>
</reference>
<dbReference type="EMBL" id="JAGGLB010000017">
    <property type="protein sequence ID" value="MBP1993205.1"/>
    <property type="molecule type" value="Genomic_DNA"/>
</dbReference>
<comment type="caution">
    <text evidence="1">The sequence shown here is derived from an EMBL/GenBank/DDBJ whole genome shotgun (WGS) entry which is preliminary data.</text>
</comment>
<dbReference type="InterPro" id="IPR003737">
    <property type="entry name" value="GlcNAc_PI_deacetylase-related"/>
</dbReference>
<dbReference type="PANTHER" id="PTHR12993:SF30">
    <property type="entry name" value="N-ACETYL-ALPHA-D-GLUCOSAMINYL L-MALATE DEACETYLASE 1"/>
    <property type="match status" value="1"/>
</dbReference>
<accession>A0ABS4J1K0</accession>
<proteinExistence type="predicted"/>
<protein>
    <submittedName>
        <fullName evidence="1">LmbE family N-acetylglucosaminyl deacetylase</fullName>
    </submittedName>
</protein>
<dbReference type="InterPro" id="IPR024078">
    <property type="entry name" value="LmbE-like_dom_sf"/>
</dbReference>
<dbReference type="Proteomes" id="UP001519287">
    <property type="component" value="Unassembled WGS sequence"/>
</dbReference>